<feature type="domain" description="Beta-galactosidase C-terminal" evidence="10">
    <location>
        <begin position="644"/>
        <end position="690"/>
    </location>
</feature>
<feature type="domain" description="Beta-galactosidase trimerisation" evidence="9">
    <location>
        <begin position="418"/>
        <end position="630"/>
    </location>
</feature>
<evidence type="ECO:0000256" key="5">
    <source>
        <dbReference type="ARBA" id="ARBA00022801"/>
    </source>
</evidence>
<keyword evidence="12" id="KW-1185">Reference proteome</keyword>
<protein>
    <recommendedName>
        <fullName evidence="3">beta-galactosidase</fullName>
        <ecNumber evidence="3">3.2.1.23</ecNumber>
    </recommendedName>
</protein>
<dbReference type="GO" id="GO:0046872">
    <property type="term" value="F:metal ion binding"/>
    <property type="evidence" value="ECO:0007669"/>
    <property type="project" value="UniProtKB-KW"/>
</dbReference>
<dbReference type="InterPro" id="IPR013739">
    <property type="entry name" value="Beta_galactosidase_C"/>
</dbReference>
<dbReference type="OrthoDB" id="9800974at2"/>
<dbReference type="InterPro" id="IPR029062">
    <property type="entry name" value="Class_I_gatase-like"/>
</dbReference>
<keyword evidence="4" id="KW-0479">Metal-binding</keyword>
<dbReference type="Gene3D" id="3.40.50.880">
    <property type="match status" value="1"/>
</dbReference>
<dbReference type="EC" id="3.2.1.23" evidence="3"/>
<dbReference type="GO" id="GO:0009341">
    <property type="term" value="C:beta-galactosidase complex"/>
    <property type="evidence" value="ECO:0007669"/>
    <property type="project" value="InterPro"/>
</dbReference>
<evidence type="ECO:0000259" key="9">
    <source>
        <dbReference type="Pfam" id="PF08532"/>
    </source>
</evidence>
<dbReference type="AlphaFoldDB" id="A0A4V2M6A2"/>
<evidence type="ECO:0000256" key="3">
    <source>
        <dbReference type="ARBA" id="ARBA00012756"/>
    </source>
</evidence>
<feature type="domain" description="Glycoside hydrolase family 42 N-terminal" evidence="8">
    <location>
        <begin position="35"/>
        <end position="404"/>
    </location>
</feature>
<gene>
    <name evidence="11" type="ORF">E0H75_38285</name>
</gene>
<reference evidence="11 12" key="1">
    <citation type="submission" date="2019-02" db="EMBL/GenBank/DDBJ databases">
        <title>Kribbella capetownensis sp. nov. and Kribbella speibonae sp. nov., isolated from soil.</title>
        <authorList>
            <person name="Curtis S.M."/>
            <person name="Norton I."/>
            <person name="Everest G.J."/>
            <person name="Meyers P.R."/>
        </authorList>
    </citation>
    <scope>NUCLEOTIDE SEQUENCE [LARGE SCALE GENOMIC DNA]</scope>
    <source>
        <strain evidence="11 12">YM53</strain>
    </source>
</reference>
<evidence type="ECO:0000313" key="11">
    <source>
        <dbReference type="EMBL" id="TCC42862.1"/>
    </source>
</evidence>
<comment type="catalytic activity">
    <reaction evidence="1">
        <text>Hydrolysis of terminal non-reducing beta-D-galactose residues in beta-D-galactosides.</text>
        <dbReference type="EC" id="3.2.1.23"/>
    </reaction>
</comment>
<dbReference type="SUPFAM" id="SSF52317">
    <property type="entry name" value="Class I glutamine amidotransferase-like"/>
    <property type="match status" value="1"/>
</dbReference>
<dbReference type="InterPro" id="IPR013738">
    <property type="entry name" value="Beta_galactosidase_Trimer"/>
</dbReference>
<dbReference type="Gene3D" id="3.20.20.80">
    <property type="entry name" value="Glycosidases"/>
    <property type="match status" value="1"/>
</dbReference>
<dbReference type="SUPFAM" id="SSF51445">
    <property type="entry name" value="(Trans)glycosidases"/>
    <property type="match status" value="1"/>
</dbReference>
<dbReference type="InterPro" id="IPR013529">
    <property type="entry name" value="Glyco_hydro_42_N"/>
</dbReference>
<evidence type="ECO:0000259" key="10">
    <source>
        <dbReference type="Pfam" id="PF08533"/>
    </source>
</evidence>
<dbReference type="EMBL" id="SJKD01000012">
    <property type="protein sequence ID" value="TCC42862.1"/>
    <property type="molecule type" value="Genomic_DNA"/>
</dbReference>
<keyword evidence="6" id="KW-0862">Zinc</keyword>
<dbReference type="Pfam" id="PF08533">
    <property type="entry name" value="Glyco_hydro_42C"/>
    <property type="match status" value="1"/>
</dbReference>
<evidence type="ECO:0000256" key="6">
    <source>
        <dbReference type="ARBA" id="ARBA00022833"/>
    </source>
</evidence>
<dbReference type="PANTHER" id="PTHR36447">
    <property type="entry name" value="BETA-GALACTOSIDASE GANA"/>
    <property type="match status" value="1"/>
</dbReference>
<evidence type="ECO:0000256" key="4">
    <source>
        <dbReference type="ARBA" id="ARBA00022723"/>
    </source>
</evidence>
<dbReference type="RefSeq" id="WP_131518620.1">
    <property type="nucleotide sequence ID" value="NZ_SJKD01000012.1"/>
</dbReference>
<organism evidence="11 12">
    <name type="scientific">Kribbella capetownensis</name>
    <dbReference type="NCBI Taxonomy" id="1572659"/>
    <lineage>
        <taxon>Bacteria</taxon>
        <taxon>Bacillati</taxon>
        <taxon>Actinomycetota</taxon>
        <taxon>Actinomycetes</taxon>
        <taxon>Propionibacteriales</taxon>
        <taxon>Kribbellaceae</taxon>
        <taxon>Kribbella</taxon>
    </lineage>
</organism>
<evidence type="ECO:0000256" key="1">
    <source>
        <dbReference type="ARBA" id="ARBA00001412"/>
    </source>
</evidence>
<dbReference type="Proteomes" id="UP000293342">
    <property type="component" value="Unassembled WGS sequence"/>
</dbReference>
<evidence type="ECO:0000313" key="12">
    <source>
        <dbReference type="Proteomes" id="UP000293342"/>
    </source>
</evidence>
<dbReference type="Pfam" id="PF08532">
    <property type="entry name" value="Glyco_hydro_42M"/>
    <property type="match status" value="1"/>
</dbReference>
<sequence length="693" mass="76089">MLPPRVVLGTAYYPEYLPRDVPFDELAPLVHGGDRIATDLELMAAAGITAIRVGESVWSTWEPRDGVFDLEWILPVLDAAGQRGIDVVLGTPTYAVPPWLQCAHPEIAAERRTGERVPWGIRQEVDFGQPAFRFHAERVIRRIVGRHRDHPAVIGYQVDNEPGVLLAHNSAAFSAFVARLRATYGDVEALNEAWGLTYWSHRLSDWSDLWRPDGNSTPSYDLAWRRFQADRTTEFIGWQAELVRELRRPEQFVTTCLAYDRPAVADGPLTSRLDVAAGNIYVDVQDGLERPARPSRLEVGWIGRSVAELYLAADRVRGSRGEPFLVTETNATSIGSSHQNSPPYDGQLRQLAWAFVSRGAQMVEYWHWHSIHHGAETFWGGILGHDLQPGRVYDEIAVIGDELARAGSSVVGLRPDVDVAVVWSVESDWALQFQPPLAHPGGAPDRSSYRTIVSAFYTGILDAGLRPGVLPIERLGNDPAALVAQYPTLVVAALYIASDQQLELLREYARAGGHLILGPRTGYADPEARPRLEPAPPRLSDAAGLHYQEYENLHDDLPVTGLPGHATRWAETLTVDDAQTLGWYHHPGGTQRPIITTKCCGKGRITYVGTVPDPVLAAALHGRTGAWSGLPAAVTALSAVDGMGERLWFVHNWSGDAVVVEVPGEMVDVLGGGLVARIELGAWDVRVLREGPA</sequence>
<dbReference type="Gene3D" id="2.60.40.1180">
    <property type="entry name" value="Golgi alpha-mannosidase II"/>
    <property type="match status" value="1"/>
</dbReference>
<proteinExistence type="inferred from homology"/>
<dbReference type="InterPro" id="IPR003476">
    <property type="entry name" value="Glyco_hydro_42"/>
</dbReference>
<evidence type="ECO:0000259" key="8">
    <source>
        <dbReference type="Pfam" id="PF02449"/>
    </source>
</evidence>
<dbReference type="PANTHER" id="PTHR36447:SF2">
    <property type="entry name" value="BETA-GALACTOSIDASE YESZ"/>
    <property type="match status" value="1"/>
</dbReference>
<dbReference type="InterPro" id="IPR017853">
    <property type="entry name" value="GH"/>
</dbReference>
<keyword evidence="5" id="KW-0378">Hydrolase</keyword>
<comment type="caution">
    <text evidence="11">The sequence shown here is derived from an EMBL/GenBank/DDBJ whole genome shotgun (WGS) entry which is preliminary data.</text>
</comment>
<name>A0A4V2M6A2_9ACTN</name>
<evidence type="ECO:0000256" key="7">
    <source>
        <dbReference type="ARBA" id="ARBA00023295"/>
    </source>
</evidence>
<dbReference type="GO" id="GO:0004565">
    <property type="term" value="F:beta-galactosidase activity"/>
    <property type="evidence" value="ECO:0007669"/>
    <property type="project" value="UniProtKB-EC"/>
</dbReference>
<comment type="similarity">
    <text evidence="2">Belongs to the glycosyl hydrolase 42 family.</text>
</comment>
<dbReference type="GO" id="GO:0006012">
    <property type="term" value="P:galactose metabolic process"/>
    <property type="evidence" value="ECO:0007669"/>
    <property type="project" value="InterPro"/>
</dbReference>
<dbReference type="CDD" id="cd03143">
    <property type="entry name" value="A4_beta-galactosidase_middle_domain"/>
    <property type="match status" value="1"/>
</dbReference>
<accession>A0A4V2M6A2</accession>
<evidence type="ECO:0000256" key="2">
    <source>
        <dbReference type="ARBA" id="ARBA00005940"/>
    </source>
</evidence>
<dbReference type="InterPro" id="IPR013780">
    <property type="entry name" value="Glyco_hydro_b"/>
</dbReference>
<keyword evidence="7" id="KW-0326">Glycosidase</keyword>
<dbReference type="Pfam" id="PF02449">
    <property type="entry name" value="Glyco_hydro_42"/>
    <property type="match status" value="1"/>
</dbReference>